<evidence type="ECO:0000256" key="5">
    <source>
        <dbReference type="ARBA" id="ARBA00022989"/>
    </source>
</evidence>
<evidence type="ECO:0000313" key="10">
    <source>
        <dbReference type="Proteomes" id="UP000012065"/>
    </source>
</evidence>
<dbReference type="Pfam" id="PF25539">
    <property type="entry name" value="Bestrophin_2"/>
    <property type="match status" value="1"/>
</dbReference>
<name>M5BKU7_THACB</name>
<evidence type="ECO:0000256" key="7">
    <source>
        <dbReference type="ARBA" id="ARBA00023136"/>
    </source>
</evidence>
<keyword evidence="4 8" id="KW-0812">Transmembrane</keyword>
<dbReference type="InterPro" id="IPR044669">
    <property type="entry name" value="YneE/VCCN1/2-like"/>
</dbReference>
<evidence type="ECO:0000256" key="3">
    <source>
        <dbReference type="ARBA" id="ARBA00022475"/>
    </source>
</evidence>
<gene>
    <name evidence="9" type="ORF">BN14_00806</name>
</gene>
<evidence type="ECO:0000256" key="4">
    <source>
        <dbReference type="ARBA" id="ARBA00022692"/>
    </source>
</evidence>
<dbReference type="GO" id="GO:0005254">
    <property type="term" value="F:chloride channel activity"/>
    <property type="evidence" value="ECO:0007669"/>
    <property type="project" value="InterPro"/>
</dbReference>
<keyword evidence="2" id="KW-0813">Transport</keyword>
<dbReference type="PANTHER" id="PTHR33281:SF19">
    <property type="entry name" value="VOLTAGE-DEPENDENT ANION CHANNEL-FORMING PROTEIN YNEE"/>
    <property type="match status" value="1"/>
</dbReference>
<comment type="caution">
    <text evidence="9">The sequence shown here is derived from an EMBL/GenBank/DDBJ whole genome shotgun (WGS) entry which is preliminary data.</text>
</comment>
<dbReference type="GO" id="GO:0005886">
    <property type="term" value="C:plasma membrane"/>
    <property type="evidence" value="ECO:0007669"/>
    <property type="project" value="UniProtKB-SubCell"/>
</dbReference>
<evidence type="ECO:0000256" key="1">
    <source>
        <dbReference type="ARBA" id="ARBA00004651"/>
    </source>
</evidence>
<keyword evidence="5 8" id="KW-1133">Transmembrane helix</keyword>
<dbReference type="PANTHER" id="PTHR33281">
    <property type="entry name" value="UPF0187 PROTEIN YNEE"/>
    <property type="match status" value="1"/>
</dbReference>
<dbReference type="Proteomes" id="UP000012065">
    <property type="component" value="Unassembled WGS sequence"/>
</dbReference>
<dbReference type="EMBL" id="CAOJ01001020">
    <property type="protein sequence ID" value="CCO26775.1"/>
    <property type="molecule type" value="Genomic_DNA"/>
</dbReference>
<reference evidence="9 10" key="1">
    <citation type="journal article" date="2013" name="J. Biotechnol.">
        <title>Establishment and interpretation of the genome sequence of the phytopathogenic fungus Rhizoctonia solani AG1-IB isolate 7/3/14.</title>
        <authorList>
            <person name="Wibberg D.W."/>
            <person name="Jelonek L.J."/>
            <person name="Rupp O.R."/>
            <person name="Hennig M.H."/>
            <person name="Eikmeyer F.E."/>
            <person name="Goesmann A.G."/>
            <person name="Hartmann A.H."/>
            <person name="Borriss R.B."/>
            <person name="Grosch R.G."/>
            <person name="Puehler A.P."/>
            <person name="Schlueter A.S."/>
        </authorList>
    </citation>
    <scope>NUCLEOTIDE SEQUENCE [LARGE SCALE GENOMIC DNA]</scope>
    <source>
        <strain evidence="10">AG1-IB / isolate 7/3/14</strain>
    </source>
</reference>
<evidence type="ECO:0000313" key="9">
    <source>
        <dbReference type="EMBL" id="CCO26775.1"/>
    </source>
</evidence>
<dbReference type="HOGENOM" id="CLU_1911776_0_0_1"/>
<organism evidence="9 10">
    <name type="scientific">Thanatephorus cucumeris (strain AG1-IB / isolate 7/3/14)</name>
    <name type="common">Lettuce bottom rot fungus</name>
    <name type="synonym">Rhizoctonia solani</name>
    <dbReference type="NCBI Taxonomy" id="1108050"/>
    <lineage>
        <taxon>Eukaryota</taxon>
        <taxon>Fungi</taxon>
        <taxon>Dikarya</taxon>
        <taxon>Basidiomycota</taxon>
        <taxon>Agaricomycotina</taxon>
        <taxon>Agaricomycetes</taxon>
        <taxon>Cantharellales</taxon>
        <taxon>Ceratobasidiaceae</taxon>
        <taxon>Rhizoctonia</taxon>
        <taxon>Rhizoctonia solani AG-1</taxon>
    </lineage>
</organism>
<comment type="subcellular location">
    <subcellularLocation>
        <location evidence="1">Cell membrane</location>
        <topology evidence="1">Multi-pass membrane protein</topology>
    </subcellularLocation>
</comment>
<proteinExistence type="predicted"/>
<evidence type="ECO:0000256" key="8">
    <source>
        <dbReference type="SAM" id="Phobius"/>
    </source>
</evidence>
<keyword evidence="7 8" id="KW-0472">Membrane</keyword>
<accession>M5BKU7</accession>
<evidence type="ECO:0000256" key="6">
    <source>
        <dbReference type="ARBA" id="ARBA00023065"/>
    </source>
</evidence>
<dbReference type="AlphaFoldDB" id="M5BKU7"/>
<evidence type="ECO:0000256" key="2">
    <source>
        <dbReference type="ARBA" id="ARBA00022448"/>
    </source>
</evidence>
<feature type="transmembrane region" description="Helical" evidence="8">
    <location>
        <begin position="20"/>
        <end position="37"/>
    </location>
</feature>
<keyword evidence="6" id="KW-0406">Ion transport</keyword>
<sequence>MAIWLYLFFLPFQIYDNLKWITIPATCFAAFLFLGFLEIGAEIENPFNYDDNDLDIDGYCLAIARELAEIMAHEPKAPSSFIFNNFNQPFAPADRRTATQLLSDQNGNEYLDETHGMDNVHATLVRSWRSVTEMTTHHKKKIAA</sequence>
<protein>
    <submittedName>
        <fullName evidence="9">Uncharacterized protein</fullName>
    </submittedName>
</protein>
<keyword evidence="3" id="KW-1003">Cell membrane</keyword>